<feature type="region of interest" description="Disordered" evidence="1">
    <location>
        <begin position="145"/>
        <end position="167"/>
    </location>
</feature>
<proteinExistence type="predicted"/>
<dbReference type="EMBL" id="JAKFHA010000002">
    <property type="protein sequence ID" value="MCF2526755.1"/>
    <property type="molecule type" value="Genomic_DNA"/>
</dbReference>
<dbReference type="CDD" id="cd00093">
    <property type="entry name" value="HTH_XRE"/>
    <property type="match status" value="1"/>
</dbReference>
<dbReference type="RefSeq" id="WP_235050891.1">
    <property type="nucleotide sequence ID" value="NZ_JAKFHA010000002.1"/>
</dbReference>
<dbReference type="InterPro" id="IPR001387">
    <property type="entry name" value="Cro/C1-type_HTH"/>
</dbReference>
<accession>A0AA41TZ09</accession>
<dbReference type="GO" id="GO:0003677">
    <property type="term" value="F:DNA binding"/>
    <property type="evidence" value="ECO:0007669"/>
    <property type="project" value="InterPro"/>
</dbReference>
<comment type="caution">
    <text evidence="3">The sequence shown here is derived from an EMBL/GenBank/DDBJ whole genome shotgun (WGS) entry which is preliminary data.</text>
</comment>
<evidence type="ECO:0000313" key="3">
    <source>
        <dbReference type="EMBL" id="MCF2526755.1"/>
    </source>
</evidence>
<keyword evidence="4" id="KW-1185">Reference proteome</keyword>
<evidence type="ECO:0000259" key="2">
    <source>
        <dbReference type="PROSITE" id="PS50943"/>
    </source>
</evidence>
<dbReference type="Proteomes" id="UP001165378">
    <property type="component" value="Unassembled WGS sequence"/>
</dbReference>
<dbReference type="InterPro" id="IPR010982">
    <property type="entry name" value="Lambda_DNA-bd_dom_sf"/>
</dbReference>
<dbReference type="PROSITE" id="PS50943">
    <property type="entry name" value="HTH_CROC1"/>
    <property type="match status" value="1"/>
</dbReference>
<dbReference type="SUPFAM" id="SSF47413">
    <property type="entry name" value="lambda repressor-like DNA-binding domains"/>
    <property type="match status" value="1"/>
</dbReference>
<evidence type="ECO:0000313" key="4">
    <source>
        <dbReference type="Proteomes" id="UP001165378"/>
    </source>
</evidence>
<dbReference type="Gene3D" id="1.10.260.40">
    <property type="entry name" value="lambda repressor-like DNA-binding domains"/>
    <property type="match status" value="1"/>
</dbReference>
<feature type="domain" description="HTH cro/C1-type" evidence="2">
    <location>
        <begin position="24"/>
        <end position="83"/>
    </location>
</feature>
<reference evidence="3" key="1">
    <citation type="submission" date="2022-01" db="EMBL/GenBank/DDBJ databases">
        <title>Genome-Based Taxonomic Classification of the Phylum Actinobacteria.</title>
        <authorList>
            <person name="Gao Y."/>
        </authorList>
    </citation>
    <scope>NUCLEOTIDE SEQUENCE</scope>
    <source>
        <strain evidence="3">KLBMP 8922</strain>
    </source>
</reference>
<protein>
    <submittedName>
        <fullName evidence="3">Helix-turn-helix domain-containing protein</fullName>
    </submittedName>
</protein>
<evidence type="ECO:0000256" key="1">
    <source>
        <dbReference type="SAM" id="MobiDB-lite"/>
    </source>
</evidence>
<organism evidence="3 4">
    <name type="scientific">Yinghuangia soli</name>
    <dbReference type="NCBI Taxonomy" id="2908204"/>
    <lineage>
        <taxon>Bacteria</taxon>
        <taxon>Bacillati</taxon>
        <taxon>Actinomycetota</taxon>
        <taxon>Actinomycetes</taxon>
        <taxon>Kitasatosporales</taxon>
        <taxon>Streptomycetaceae</taxon>
        <taxon>Yinghuangia</taxon>
    </lineage>
</organism>
<sequence>MTEQQRGRRAIETGPTGKTVAENLARLRKLRGLTTRQLSALLERNGRSVPASGITRMEKAERQVTADELMALAVALNVSPVTLLLPADARGQAQLTGGGTVDARDAWLWAWCTDPLTLPEHEEEADRAVTEFLLNSRPIGLFSTQDDDRLMPFSPRRRRRPDGSSVD</sequence>
<dbReference type="SMART" id="SM00530">
    <property type="entry name" value="HTH_XRE"/>
    <property type="match status" value="1"/>
</dbReference>
<dbReference type="AlphaFoldDB" id="A0AA41TZ09"/>
<dbReference type="Pfam" id="PF01381">
    <property type="entry name" value="HTH_3"/>
    <property type="match status" value="1"/>
</dbReference>
<gene>
    <name evidence="3" type="ORF">LZ495_05905</name>
</gene>
<name>A0AA41TZ09_9ACTN</name>